<reference evidence="7 8" key="1">
    <citation type="journal article" date="2021" name="Cell Host Microbe">
        <title>in vivo commensal control of Clostridioides difficile virulence.</title>
        <authorList>
            <person name="Girinathan B.P."/>
            <person name="Dibenedetto N."/>
            <person name="Worley J.N."/>
            <person name="Peltier J."/>
            <person name="Arrieta-Ortiz M.L."/>
            <person name="Rupa Christinal Immanuel S."/>
            <person name="Lavin R."/>
            <person name="Delaney M.L."/>
            <person name="Cummins C."/>
            <person name="Hoffmann M."/>
            <person name="Luo Y."/>
            <person name="Gonzalez-Escalona N."/>
            <person name="Allard M."/>
            <person name="Onderdonk A.B."/>
            <person name="Gerber G.K."/>
            <person name="Sonenshein A.L."/>
            <person name="Baliga N."/>
            <person name="Dupuy B."/>
            <person name="Bry L."/>
        </authorList>
    </citation>
    <scope>NUCLEOTIDE SEQUENCE [LARGE SCALE GENOMIC DNA]</scope>
    <source>
        <strain evidence="7 8">DSM 599</strain>
    </source>
</reference>
<keyword evidence="4" id="KW-0812">Transmembrane</keyword>
<dbReference type="InterPro" id="IPR046751">
    <property type="entry name" value="TED_2"/>
</dbReference>
<feature type="transmembrane region" description="Helical" evidence="4">
    <location>
        <begin position="821"/>
        <end position="840"/>
    </location>
</feature>
<evidence type="ECO:0000313" key="8">
    <source>
        <dbReference type="Proteomes" id="UP001299068"/>
    </source>
</evidence>
<evidence type="ECO:0000313" key="7">
    <source>
        <dbReference type="EMBL" id="MBY0756316.1"/>
    </source>
</evidence>
<sequence length="850" mass="94680">MIKKIKKNLKKIVSCMVLGTIGMSILPVESVQALNRDGDKENIINQYIKGVKMLPEQIEARKEKARELGLEKYVDDRYFLIDDYYDGRSEADINEIGANILVDTVTENDLEAWSSNLMQGIDPRTVTRYEMVSAGGSTVGKYEVNGKMAFCAQHSATSPAKGSSTSNVRLVTKETVRKVLYYGYGGPKQLWDMKGNYGWVMTSLGLSYANTGSGGPKAKAFVNRVSKMASPPSGFKVFFVDTNGGRTQDLAYWNYSPKGTLQIEKSSTDTSITNGNNCYSLEGAVYGVYKNSNATNKVAELKTDSNGKSNTVSLDEGTYYIKEIKSPKGYALDTKIYSIKVNSDKKSIGRYKDRPQTDPVGIVLKKVDSENGTNRPQGSGALENAEFTFKFYEGSYGENVNPEKLGKKPTRIWVLKTDKYGYAELNDNYKISGDKFYYSTFGVPVLPLGTLTMQETKAPRGYKINHEIFVRKITSNGTADNVNTYNVPIVKEEVIKGQVKIIKVDEETGEKLEGAKFEVKDKKTGKVVETLTTDKNGEAMTNLYPFGTELIFKEIKAPNKYVLDGKEYFATITDKQQTIELTVTNRIIKGSISIHKIDKETKEPLQGVEFDVLDINEKVVDHLVTDENGNAKSKDLKYGEYKFVETRGLDGYLIDNTPIKVNITENKEYNFTIENEVKPRPFKIKVIKVNEKNTALEGAEFTVYSDKDCKNEIGKAISNSNGELSFENLKVGVKYYLKETKAPVGYRIPVDSNGKPHVYEVVVTKNNWVTGEFITTIDGKEYNQNSTSGDIHVEGNMKDRVISIQVVNYTSMKLPATGSKAMIPLIVVGISLIGVSFLLLKKVNRKGNRG</sequence>
<comment type="similarity">
    <text evidence="1">Belongs to the serine-aspartate repeat-containing protein (SDr) family.</text>
</comment>
<dbReference type="NCBIfam" id="TIGR01167">
    <property type="entry name" value="LPXTG_anchor"/>
    <property type="match status" value="1"/>
</dbReference>
<protein>
    <submittedName>
        <fullName evidence="7">LPXTG cell wall anchor domain-containing protein</fullName>
    </submittedName>
</protein>
<name>A0ABS7KZS8_CLOSR</name>
<dbReference type="SUPFAM" id="SSF49478">
    <property type="entry name" value="Cna protein B-type domain"/>
    <property type="match status" value="2"/>
</dbReference>
<comment type="caution">
    <text evidence="7">The sequence shown here is derived from an EMBL/GenBank/DDBJ whole genome shotgun (WGS) entry which is preliminary data.</text>
</comment>
<feature type="domain" description="SpaA-like prealbumin fold" evidence="5">
    <location>
        <begin position="364"/>
        <end position="483"/>
    </location>
</feature>
<keyword evidence="4" id="KW-1133">Transmembrane helix</keyword>
<evidence type="ECO:0000259" key="6">
    <source>
        <dbReference type="Pfam" id="PF20610"/>
    </source>
</evidence>
<dbReference type="PANTHER" id="PTHR36108">
    <property type="entry name" value="COLOSSIN-B-RELATED"/>
    <property type="match status" value="1"/>
</dbReference>
<accession>A0ABS7KZS8</accession>
<evidence type="ECO:0000256" key="1">
    <source>
        <dbReference type="ARBA" id="ARBA00007257"/>
    </source>
</evidence>
<gene>
    <name evidence="7" type="ORF">K5V21_12745</name>
</gene>
<keyword evidence="2" id="KW-0964">Secreted</keyword>
<dbReference type="Gene3D" id="2.60.40.10">
    <property type="entry name" value="Immunoglobulins"/>
    <property type="match status" value="5"/>
</dbReference>
<dbReference type="Pfam" id="PF17802">
    <property type="entry name" value="SpaA"/>
    <property type="match status" value="5"/>
</dbReference>
<keyword evidence="4" id="KW-0472">Membrane</keyword>
<dbReference type="PANTHER" id="PTHR36108:SF13">
    <property type="entry name" value="COLOSSIN-B-RELATED"/>
    <property type="match status" value="1"/>
</dbReference>
<evidence type="ECO:0000259" key="5">
    <source>
        <dbReference type="Pfam" id="PF17802"/>
    </source>
</evidence>
<keyword evidence="3" id="KW-0732">Signal</keyword>
<dbReference type="InterPro" id="IPR041033">
    <property type="entry name" value="SpaA_PFL_dom_1"/>
</dbReference>
<feature type="domain" description="SpaA-like prealbumin fold" evidence="5">
    <location>
        <begin position="683"/>
        <end position="767"/>
    </location>
</feature>
<feature type="domain" description="Thioester" evidence="6">
    <location>
        <begin position="138"/>
        <end position="217"/>
    </location>
</feature>
<dbReference type="Proteomes" id="UP001299068">
    <property type="component" value="Unassembled WGS sequence"/>
</dbReference>
<dbReference type="RefSeq" id="WP_221861573.1">
    <property type="nucleotide sequence ID" value="NZ_JAIKTU010000010.1"/>
</dbReference>
<organism evidence="7 8">
    <name type="scientific">Clostridium sardiniense</name>
    <name type="common">Clostridium absonum</name>
    <dbReference type="NCBI Taxonomy" id="29369"/>
    <lineage>
        <taxon>Bacteria</taxon>
        <taxon>Bacillati</taxon>
        <taxon>Bacillota</taxon>
        <taxon>Clostridia</taxon>
        <taxon>Eubacteriales</taxon>
        <taxon>Clostridiaceae</taxon>
        <taxon>Clostridium</taxon>
    </lineage>
</organism>
<evidence type="ECO:0000256" key="2">
    <source>
        <dbReference type="ARBA" id="ARBA00022525"/>
    </source>
</evidence>
<proteinExistence type="inferred from homology"/>
<dbReference type="InterPro" id="IPR013783">
    <property type="entry name" value="Ig-like_fold"/>
</dbReference>
<feature type="domain" description="SpaA-like prealbumin fold" evidence="5">
    <location>
        <begin position="590"/>
        <end position="676"/>
    </location>
</feature>
<feature type="domain" description="SpaA-like prealbumin fold" evidence="5">
    <location>
        <begin position="497"/>
        <end position="586"/>
    </location>
</feature>
<keyword evidence="8" id="KW-1185">Reference proteome</keyword>
<dbReference type="Pfam" id="PF20610">
    <property type="entry name" value="TED_2"/>
    <property type="match status" value="1"/>
</dbReference>
<feature type="domain" description="SpaA-like prealbumin fold" evidence="5">
    <location>
        <begin position="278"/>
        <end position="345"/>
    </location>
</feature>
<dbReference type="EMBL" id="JAIKTU010000010">
    <property type="protein sequence ID" value="MBY0756316.1"/>
    <property type="molecule type" value="Genomic_DNA"/>
</dbReference>
<evidence type="ECO:0000256" key="4">
    <source>
        <dbReference type="SAM" id="Phobius"/>
    </source>
</evidence>
<evidence type="ECO:0000256" key="3">
    <source>
        <dbReference type="ARBA" id="ARBA00022729"/>
    </source>
</evidence>